<evidence type="ECO:0000313" key="2">
    <source>
        <dbReference type="Proteomes" id="UP001595952"/>
    </source>
</evidence>
<proteinExistence type="predicted"/>
<comment type="caution">
    <text evidence="1">The sequence shown here is derived from an EMBL/GenBank/DDBJ whole genome shotgun (WGS) entry which is preliminary data.</text>
</comment>
<name>A0ABV9I6T8_9DEIO</name>
<dbReference type="RefSeq" id="WP_380060926.1">
    <property type="nucleotide sequence ID" value="NZ_JBHSEI010000002.1"/>
</dbReference>
<gene>
    <name evidence="1" type="ORF">ACFO0D_06050</name>
</gene>
<protein>
    <recommendedName>
        <fullName evidence="3">ANTAR domain-containing protein</fullName>
    </recommendedName>
</protein>
<reference evidence="2" key="1">
    <citation type="journal article" date="2019" name="Int. J. Syst. Evol. Microbiol.">
        <title>The Global Catalogue of Microorganisms (GCM) 10K type strain sequencing project: providing services to taxonomists for standard genome sequencing and annotation.</title>
        <authorList>
            <consortium name="The Broad Institute Genomics Platform"/>
            <consortium name="The Broad Institute Genome Sequencing Center for Infectious Disease"/>
            <person name="Wu L."/>
            <person name="Ma J."/>
        </authorList>
    </citation>
    <scope>NUCLEOTIDE SEQUENCE [LARGE SCALE GENOMIC DNA]</scope>
    <source>
        <strain evidence="2">CCUG 55995</strain>
    </source>
</reference>
<dbReference type="EMBL" id="JBHSEI010000002">
    <property type="protein sequence ID" value="MFC4637899.1"/>
    <property type="molecule type" value="Genomic_DNA"/>
</dbReference>
<sequence>MLLSQLSADAVTSALVVAISTDAQRADALLAEARRLLTSDNHDLAYEVLQTLAAARRGWPVS</sequence>
<accession>A0ABV9I6T8</accession>
<organism evidence="1 2">
    <name type="scientific">Deinococcus hohokamensis</name>
    <dbReference type="NCBI Taxonomy" id="309883"/>
    <lineage>
        <taxon>Bacteria</taxon>
        <taxon>Thermotogati</taxon>
        <taxon>Deinococcota</taxon>
        <taxon>Deinococci</taxon>
        <taxon>Deinococcales</taxon>
        <taxon>Deinococcaceae</taxon>
        <taxon>Deinococcus</taxon>
    </lineage>
</organism>
<evidence type="ECO:0000313" key="1">
    <source>
        <dbReference type="EMBL" id="MFC4637899.1"/>
    </source>
</evidence>
<dbReference type="Proteomes" id="UP001595952">
    <property type="component" value="Unassembled WGS sequence"/>
</dbReference>
<evidence type="ECO:0008006" key="3">
    <source>
        <dbReference type="Google" id="ProtNLM"/>
    </source>
</evidence>
<keyword evidence="2" id="KW-1185">Reference proteome</keyword>